<gene>
    <name evidence="1" type="ORF">NUW58_g4980</name>
</gene>
<protein>
    <submittedName>
        <fullName evidence="1">Uncharacterized protein</fullName>
    </submittedName>
</protein>
<sequence>MSNAQKTETPATPATPAPHENMSAADSKFSAVLFTLLPKSVDIDWTQFAHKAGLKNASVAKTRYSQIRTKLGIGNPALDQSSSESKAIKPNNSKNKVTKARKPAKTKQPKSASKVVNDAADDQEMNSVA</sequence>
<proteinExistence type="predicted"/>
<reference evidence="1" key="1">
    <citation type="submission" date="2022-10" db="EMBL/GenBank/DDBJ databases">
        <title>Genome Sequence of Xylaria curta.</title>
        <authorList>
            <person name="Buettner E."/>
        </authorList>
    </citation>
    <scope>NUCLEOTIDE SEQUENCE</scope>
    <source>
        <strain evidence="1">Babe10</strain>
    </source>
</reference>
<evidence type="ECO:0000313" key="1">
    <source>
        <dbReference type="EMBL" id="KAJ2986536.1"/>
    </source>
</evidence>
<accession>A0ACC1P6F8</accession>
<keyword evidence="2" id="KW-1185">Reference proteome</keyword>
<name>A0ACC1P6F8_9PEZI</name>
<evidence type="ECO:0000313" key="2">
    <source>
        <dbReference type="Proteomes" id="UP001143856"/>
    </source>
</evidence>
<comment type="caution">
    <text evidence="1">The sequence shown here is derived from an EMBL/GenBank/DDBJ whole genome shotgun (WGS) entry which is preliminary data.</text>
</comment>
<dbReference type="EMBL" id="JAPDGR010000932">
    <property type="protein sequence ID" value="KAJ2986536.1"/>
    <property type="molecule type" value="Genomic_DNA"/>
</dbReference>
<dbReference type="Proteomes" id="UP001143856">
    <property type="component" value="Unassembled WGS sequence"/>
</dbReference>
<organism evidence="1 2">
    <name type="scientific">Xylaria curta</name>
    <dbReference type="NCBI Taxonomy" id="42375"/>
    <lineage>
        <taxon>Eukaryota</taxon>
        <taxon>Fungi</taxon>
        <taxon>Dikarya</taxon>
        <taxon>Ascomycota</taxon>
        <taxon>Pezizomycotina</taxon>
        <taxon>Sordariomycetes</taxon>
        <taxon>Xylariomycetidae</taxon>
        <taxon>Xylariales</taxon>
        <taxon>Xylariaceae</taxon>
        <taxon>Xylaria</taxon>
    </lineage>
</organism>